<dbReference type="InterPro" id="IPR007527">
    <property type="entry name" value="Znf_SWIM"/>
</dbReference>
<feature type="compositionally biased region" description="Polar residues" evidence="2">
    <location>
        <begin position="586"/>
        <end position="604"/>
    </location>
</feature>
<comment type="caution">
    <text evidence="5">The sequence shown here is derived from an EMBL/GenBank/DDBJ whole genome shotgun (WGS) entry which is preliminary data.</text>
</comment>
<reference evidence="5 6" key="1">
    <citation type="submission" date="2019-01" db="EMBL/GenBank/DDBJ databases">
        <title>Sequencing of cultivated peanut Arachis hypogaea provides insights into genome evolution and oil improvement.</title>
        <authorList>
            <person name="Chen X."/>
        </authorList>
    </citation>
    <scope>NUCLEOTIDE SEQUENCE [LARGE SCALE GENOMIC DNA]</scope>
    <source>
        <strain evidence="6">cv. Fuhuasheng</strain>
        <tissue evidence="5">Leaves</tissue>
    </source>
</reference>
<feature type="domain" description="SWIM-type" evidence="4">
    <location>
        <begin position="408"/>
        <end position="444"/>
    </location>
</feature>
<gene>
    <name evidence="5" type="ORF">Ahy_B06g083928</name>
</gene>
<name>A0A444YQY2_ARAHY</name>
<evidence type="ECO:0000313" key="5">
    <source>
        <dbReference type="EMBL" id="RYR04271.1"/>
    </source>
</evidence>
<evidence type="ECO:0000313" key="6">
    <source>
        <dbReference type="Proteomes" id="UP000289738"/>
    </source>
</evidence>
<keyword evidence="1" id="KW-0862">Zinc</keyword>
<proteinExistence type="predicted"/>
<evidence type="ECO:0000259" key="4">
    <source>
        <dbReference type="PROSITE" id="PS50966"/>
    </source>
</evidence>
<feature type="region of interest" description="Disordered" evidence="2">
    <location>
        <begin position="586"/>
        <end position="630"/>
    </location>
</feature>
<keyword evidence="6" id="KW-1185">Reference proteome</keyword>
<dbReference type="AlphaFoldDB" id="A0A444YQY2"/>
<dbReference type="Pfam" id="PF04434">
    <property type="entry name" value="SWIM"/>
    <property type="match status" value="1"/>
</dbReference>
<dbReference type="Pfam" id="PF03101">
    <property type="entry name" value="FAR1"/>
    <property type="match status" value="1"/>
</dbReference>
<keyword evidence="1" id="KW-0479">Metal-binding</keyword>
<evidence type="ECO:0000256" key="1">
    <source>
        <dbReference type="PROSITE-ProRule" id="PRU00047"/>
    </source>
</evidence>
<dbReference type="EMBL" id="SDMP01000016">
    <property type="protein sequence ID" value="RYR04271.1"/>
    <property type="molecule type" value="Genomic_DNA"/>
</dbReference>
<feature type="domain" description="CCHC-type" evidence="3">
    <location>
        <begin position="569"/>
        <end position="586"/>
    </location>
</feature>
<dbReference type="InterPro" id="IPR004330">
    <property type="entry name" value="FAR1_DNA_bnd_dom"/>
</dbReference>
<organism evidence="5 6">
    <name type="scientific">Arachis hypogaea</name>
    <name type="common">Peanut</name>
    <dbReference type="NCBI Taxonomy" id="3818"/>
    <lineage>
        <taxon>Eukaryota</taxon>
        <taxon>Viridiplantae</taxon>
        <taxon>Streptophyta</taxon>
        <taxon>Embryophyta</taxon>
        <taxon>Tracheophyta</taxon>
        <taxon>Spermatophyta</taxon>
        <taxon>Magnoliopsida</taxon>
        <taxon>eudicotyledons</taxon>
        <taxon>Gunneridae</taxon>
        <taxon>Pentapetalae</taxon>
        <taxon>rosids</taxon>
        <taxon>fabids</taxon>
        <taxon>Fabales</taxon>
        <taxon>Fabaceae</taxon>
        <taxon>Papilionoideae</taxon>
        <taxon>50 kb inversion clade</taxon>
        <taxon>dalbergioids sensu lato</taxon>
        <taxon>Dalbergieae</taxon>
        <taxon>Pterocarpus clade</taxon>
        <taxon>Arachis</taxon>
    </lineage>
</organism>
<dbReference type="GO" id="GO:0008270">
    <property type="term" value="F:zinc ion binding"/>
    <property type="evidence" value="ECO:0007669"/>
    <property type="project" value="UniProtKB-KW"/>
</dbReference>
<dbReference type="GO" id="GO:0003676">
    <property type="term" value="F:nucleic acid binding"/>
    <property type="evidence" value="ECO:0007669"/>
    <property type="project" value="InterPro"/>
</dbReference>
<dbReference type="PROSITE" id="PS50966">
    <property type="entry name" value="ZF_SWIM"/>
    <property type="match status" value="1"/>
</dbReference>
<sequence length="630" mass="72152">MKVYFLEEQNSMYGPLIVDSQSSRFHWGWLNGLAKQKQLEPIKCKSASPVVQGETWLSILWLASCSVRRHIVSIRLLSVSSPRGWSSSPSLEPQMDGDADVSLFFLTRRKNELEFGIEPEDLGGGHTDIVGPYEEWRSTYEAIKAEKVLRMEFSSPEEARKFYNDYSRVKGFATRQGKKIKNISGKIVRYTFVCNREGFRHKKWLEKSDRKCGCLAEMKIKKKNKNMWYVSRFIEEHNHELLLSKFVEYLRSHRKISDFEKAQLNSMREIGISIPKIYESFATQAGGFNMVSFTKQDMYNVLRRLRAMQNGDVNATFRYLEGIAQRCIDFLRDNEAELDFRSCYGTPVLQTEFVELEKSAALKFTREIFFRVRESLKRSVRININGCNHTSNGDVFLVEKYRKSGLNWQVLYDGQGQKFGCSCMRMESFGLPCIHILAVVVRLNLCAILDSLVLKRWSKIAKSEADHWSIVNEAVNKDILYKRKVVAFLHLCTRLVKFSCFDEHDFRVYAERIVRDTSMLESKYGVARESSGASHVWGEFSRINDPVRVRTKGTGHANMSSTMTGKKRRKCSNCGRLGHRRTRCTNAPASSAMDNRNGAVNGSETGKDGADTTGHVKLSTTTDGLSKSFV</sequence>
<dbReference type="InterPro" id="IPR001878">
    <property type="entry name" value="Znf_CCHC"/>
</dbReference>
<keyword evidence="1" id="KW-0863">Zinc-finger</keyword>
<dbReference type="PANTHER" id="PTHR47718">
    <property type="entry name" value="OS01G0519700 PROTEIN"/>
    <property type="match status" value="1"/>
</dbReference>
<evidence type="ECO:0000256" key="2">
    <source>
        <dbReference type="SAM" id="MobiDB-lite"/>
    </source>
</evidence>
<accession>A0A444YQY2</accession>
<feature type="region of interest" description="Disordered" evidence="2">
    <location>
        <begin position="552"/>
        <end position="572"/>
    </location>
</feature>
<dbReference type="PROSITE" id="PS50158">
    <property type="entry name" value="ZF_CCHC"/>
    <property type="match status" value="1"/>
</dbReference>
<evidence type="ECO:0000259" key="3">
    <source>
        <dbReference type="PROSITE" id="PS50158"/>
    </source>
</evidence>
<protein>
    <submittedName>
        <fullName evidence="5">Uncharacterized protein</fullName>
    </submittedName>
</protein>
<feature type="compositionally biased region" description="Polar residues" evidence="2">
    <location>
        <begin position="618"/>
        <end position="630"/>
    </location>
</feature>
<dbReference type="Proteomes" id="UP000289738">
    <property type="component" value="Chromosome B06"/>
</dbReference>